<dbReference type="SUPFAM" id="SSF52304">
    <property type="entry name" value="Type II 3-dehydroquinate dehydratase"/>
    <property type="match status" value="1"/>
</dbReference>
<dbReference type="UniPathway" id="UPA00053">
    <property type="reaction ID" value="UER00086"/>
</dbReference>
<dbReference type="NCBIfam" id="NF003806">
    <property type="entry name" value="PRK05395.1-3"/>
    <property type="match status" value="1"/>
</dbReference>
<feature type="binding site" evidence="7 9">
    <location>
        <begin position="101"/>
        <end position="102"/>
    </location>
    <ligand>
        <name>substrate</name>
    </ligand>
</feature>
<dbReference type="GO" id="GO:0003855">
    <property type="term" value="F:3-dehydroquinate dehydratase activity"/>
    <property type="evidence" value="ECO:0007669"/>
    <property type="project" value="UniProtKB-UniRule"/>
</dbReference>
<evidence type="ECO:0000256" key="10">
    <source>
        <dbReference type="PIRSR" id="PIRSR001399-3"/>
    </source>
</evidence>
<evidence type="ECO:0000256" key="9">
    <source>
        <dbReference type="PIRSR" id="PIRSR001399-2"/>
    </source>
</evidence>
<comment type="subunit">
    <text evidence="4 7">Homododecamer.</text>
</comment>
<keyword evidence="6 7" id="KW-0456">Lyase</keyword>
<accession>D0U538</accession>
<gene>
    <name evidence="7" type="primary">aroQ</name>
    <name evidence="11" type="ORF">FPPX45A23_0013</name>
</gene>
<comment type="catalytic activity">
    <reaction evidence="1 7">
        <text>3-dehydroquinate = 3-dehydroshikimate + H2O</text>
        <dbReference type="Rhea" id="RHEA:21096"/>
        <dbReference type="ChEBI" id="CHEBI:15377"/>
        <dbReference type="ChEBI" id="CHEBI:16630"/>
        <dbReference type="ChEBI" id="CHEBI:32364"/>
        <dbReference type="EC" id="4.2.1.10"/>
    </reaction>
</comment>
<reference evidence="11" key="1">
    <citation type="journal article" date="2009" name="Science">
        <title>Metagenome of a versatile chemolithoautotroph from expanding oceanic dead zones.</title>
        <authorList>
            <person name="Walsh D.A."/>
            <person name="Zaikova E."/>
            <person name="Howes C.L."/>
            <person name="Song Y.C."/>
            <person name="Wright J.J."/>
            <person name="Tringe S.G."/>
            <person name="Tortell P.D."/>
            <person name="Hallam S.J."/>
        </authorList>
    </citation>
    <scope>NUCLEOTIDE SEQUENCE</scope>
</reference>
<feature type="binding site" evidence="7 9">
    <location>
        <position position="80"/>
    </location>
    <ligand>
        <name>substrate</name>
    </ligand>
</feature>
<dbReference type="GO" id="GO:0019631">
    <property type="term" value="P:quinate catabolic process"/>
    <property type="evidence" value="ECO:0007669"/>
    <property type="project" value="TreeGrafter"/>
</dbReference>
<evidence type="ECO:0000256" key="1">
    <source>
        <dbReference type="ARBA" id="ARBA00001864"/>
    </source>
</evidence>
<dbReference type="InterPro" id="IPR001874">
    <property type="entry name" value="DHquinase_II"/>
</dbReference>
<comment type="pathway">
    <text evidence="2 7">Metabolic intermediate biosynthesis; chorismate biosynthesis; chorismate from D-erythrose 4-phosphate and phosphoenolpyruvate: step 3/7.</text>
</comment>
<dbReference type="InterPro" id="IPR036441">
    <property type="entry name" value="DHquinase_II_sf"/>
</dbReference>
<evidence type="ECO:0000256" key="2">
    <source>
        <dbReference type="ARBA" id="ARBA00004902"/>
    </source>
</evidence>
<feature type="active site" description="Proton donor" evidence="7 8">
    <location>
        <position position="100"/>
    </location>
</feature>
<dbReference type="EMBL" id="GQ369726">
    <property type="protein sequence ID" value="ACX30613.1"/>
    <property type="molecule type" value="Genomic_DNA"/>
</dbReference>
<dbReference type="NCBIfam" id="NF003805">
    <property type="entry name" value="PRK05395.1-2"/>
    <property type="match status" value="1"/>
</dbReference>
<evidence type="ECO:0000313" key="11">
    <source>
        <dbReference type="EMBL" id="ACX30613.1"/>
    </source>
</evidence>
<name>D0U538_9BACT</name>
<dbReference type="AlphaFoldDB" id="D0U538"/>
<comment type="function">
    <text evidence="7">Catalyzes a trans-dehydration via an enolate intermediate.</text>
</comment>
<keyword evidence="7" id="KW-0057">Aromatic amino acid biosynthesis</keyword>
<evidence type="ECO:0000256" key="6">
    <source>
        <dbReference type="ARBA" id="ARBA00023239"/>
    </source>
</evidence>
<dbReference type="PANTHER" id="PTHR21272:SF3">
    <property type="entry name" value="CATABOLIC 3-DEHYDROQUINASE"/>
    <property type="match status" value="1"/>
</dbReference>
<dbReference type="Gene3D" id="3.40.50.9100">
    <property type="entry name" value="Dehydroquinase, class II"/>
    <property type="match status" value="1"/>
</dbReference>
<dbReference type="PIRSF" id="PIRSF001399">
    <property type="entry name" value="DHquinase_II"/>
    <property type="match status" value="1"/>
</dbReference>
<dbReference type="GO" id="GO:0009423">
    <property type="term" value="P:chorismate biosynthetic process"/>
    <property type="evidence" value="ECO:0007669"/>
    <property type="project" value="UniProtKB-UniRule"/>
</dbReference>
<feature type="binding site" evidence="7 9">
    <location>
        <position position="87"/>
    </location>
    <ligand>
        <name>substrate</name>
    </ligand>
</feature>
<dbReference type="GO" id="GO:0008652">
    <property type="term" value="P:amino acid biosynthetic process"/>
    <property type="evidence" value="ECO:0007669"/>
    <property type="project" value="UniProtKB-KW"/>
</dbReference>
<dbReference type="Pfam" id="PF01220">
    <property type="entry name" value="DHquinase_II"/>
    <property type="match status" value="1"/>
</dbReference>
<feature type="active site" description="Proton acceptor" evidence="7 8">
    <location>
        <position position="22"/>
    </location>
</feature>
<proteinExistence type="inferred from homology"/>
<evidence type="ECO:0000256" key="5">
    <source>
        <dbReference type="ARBA" id="ARBA00012060"/>
    </source>
</evidence>
<feature type="binding site" evidence="7 9">
    <location>
        <position position="74"/>
    </location>
    <ligand>
        <name>substrate</name>
    </ligand>
</feature>
<organism evidence="11">
    <name type="scientific">uncultured bacterium ARCTIC96BD-19</name>
    <dbReference type="NCBI Taxonomy" id="672407"/>
    <lineage>
        <taxon>Bacteria</taxon>
        <taxon>environmental samples</taxon>
    </lineage>
</organism>
<evidence type="ECO:0000256" key="7">
    <source>
        <dbReference type="HAMAP-Rule" id="MF_00169"/>
    </source>
</evidence>
<evidence type="ECO:0000256" key="4">
    <source>
        <dbReference type="ARBA" id="ARBA00011193"/>
    </source>
</evidence>
<dbReference type="NCBIfam" id="NF003807">
    <property type="entry name" value="PRK05395.1-4"/>
    <property type="match status" value="1"/>
</dbReference>
<comment type="similarity">
    <text evidence="3 7">Belongs to the type-II 3-dehydroquinase family.</text>
</comment>
<evidence type="ECO:0000256" key="8">
    <source>
        <dbReference type="PIRSR" id="PIRSR001399-1"/>
    </source>
</evidence>
<dbReference type="HAMAP" id="MF_00169">
    <property type="entry name" value="AroQ"/>
    <property type="match status" value="1"/>
</dbReference>
<protein>
    <recommendedName>
        <fullName evidence="5 7">3-dehydroquinate dehydratase</fullName>
        <shortName evidence="7">3-dehydroquinase</shortName>
        <ecNumber evidence="5 7">4.2.1.10</ecNumber>
    </recommendedName>
    <alternativeName>
        <fullName evidence="7">Type II DHQase</fullName>
    </alternativeName>
</protein>
<dbReference type="GO" id="GO:0009073">
    <property type="term" value="P:aromatic amino acid family biosynthetic process"/>
    <property type="evidence" value="ECO:0007669"/>
    <property type="project" value="UniProtKB-KW"/>
</dbReference>
<dbReference type="EC" id="4.2.1.10" evidence="5 7"/>
<dbReference type="CDD" id="cd00466">
    <property type="entry name" value="DHQase_II"/>
    <property type="match status" value="1"/>
</dbReference>
<evidence type="ECO:0000256" key="3">
    <source>
        <dbReference type="ARBA" id="ARBA00011037"/>
    </source>
</evidence>
<keyword evidence="7" id="KW-0028">Amino-acid biosynthesis</keyword>
<dbReference type="PANTHER" id="PTHR21272">
    <property type="entry name" value="CATABOLIC 3-DEHYDROQUINASE"/>
    <property type="match status" value="1"/>
</dbReference>
<sequence length="147" mass="16245">MNIYVINGPNINLLGTREPEIYGKETLEGISKECQEEASKVGHSVKFMQSNYEGEIVEWIQEAIMQKVDAIVINAAAYTHTSIAIHDALKSYSGYKVELHISNPHLRESFRHVSFISSAVDSVVAGLGTDGYSHVIDLLSDLPIKVN</sequence>
<dbReference type="PROSITE" id="PS01029">
    <property type="entry name" value="DEHYDROQUINASE_II"/>
    <property type="match status" value="1"/>
</dbReference>
<feature type="site" description="Transition state stabilizer" evidence="7 10">
    <location>
        <position position="17"/>
    </location>
</feature>
<dbReference type="InterPro" id="IPR018509">
    <property type="entry name" value="DHquinase_II_CS"/>
</dbReference>
<feature type="binding site" evidence="7 9">
    <location>
        <position position="111"/>
    </location>
    <ligand>
        <name>substrate</name>
    </ligand>
</feature>